<reference evidence="1" key="1">
    <citation type="submission" date="2019-12" db="EMBL/GenBank/DDBJ databases">
        <title>Genome sequencing and annotation of Brassica cretica.</title>
        <authorList>
            <person name="Studholme D.J."/>
            <person name="Sarris P."/>
        </authorList>
    </citation>
    <scope>NUCLEOTIDE SEQUENCE</scope>
    <source>
        <strain evidence="1">PFS-109/04</strain>
        <tissue evidence="1">Leaf</tissue>
    </source>
</reference>
<evidence type="ECO:0000313" key="2">
    <source>
        <dbReference type="Proteomes" id="UP000712600"/>
    </source>
</evidence>
<organism evidence="1 2">
    <name type="scientific">Brassica cretica</name>
    <name type="common">Mustard</name>
    <dbReference type="NCBI Taxonomy" id="69181"/>
    <lineage>
        <taxon>Eukaryota</taxon>
        <taxon>Viridiplantae</taxon>
        <taxon>Streptophyta</taxon>
        <taxon>Embryophyta</taxon>
        <taxon>Tracheophyta</taxon>
        <taxon>Spermatophyta</taxon>
        <taxon>Magnoliopsida</taxon>
        <taxon>eudicotyledons</taxon>
        <taxon>Gunneridae</taxon>
        <taxon>Pentapetalae</taxon>
        <taxon>rosids</taxon>
        <taxon>malvids</taxon>
        <taxon>Brassicales</taxon>
        <taxon>Brassicaceae</taxon>
        <taxon>Brassiceae</taxon>
        <taxon>Brassica</taxon>
    </lineage>
</organism>
<name>A0A8S9SH44_BRACR</name>
<comment type="caution">
    <text evidence="1">The sequence shown here is derived from an EMBL/GenBank/DDBJ whole genome shotgun (WGS) entry which is preliminary data.</text>
</comment>
<evidence type="ECO:0000313" key="1">
    <source>
        <dbReference type="EMBL" id="KAF3599420.1"/>
    </source>
</evidence>
<gene>
    <name evidence="1" type="ORF">F2Q69_00034973</name>
</gene>
<proteinExistence type="predicted"/>
<sequence length="296" mass="32920">MSVRIKNDPKVSIKISKDLRKADVDHKLSGMAMLRNTRVRESNSQVRIDRDSFELSPRRTKVGLVNDELSLLRISMWEGTGSRNSITETQSDACDCDQEVWNTEAKQTDGTSYLTVTGFVNCRAVIRQLQRQLLSSSGTVARVVSKAVWNGSWVGYRNSYEPVENYFADQKGKGSDTEHRERKKLMETEIAGKDRSGSDPTVLELSDGVFGVSRERCTSRGKGTAGLIFCSDELKEGSDTVLGMILAMERCGTEVIDLIGSLEAIGTSDIQKEDRLEIRSSLLMRLAQEGVLLILE</sequence>
<dbReference type="AlphaFoldDB" id="A0A8S9SH44"/>
<accession>A0A8S9SH44</accession>
<protein>
    <submittedName>
        <fullName evidence="1">Uncharacterized protein</fullName>
    </submittedName>
</protein>
<dbReference type="Proteomes" id="UP000712600">
    <property type="component" value="Unassembled WGS sequence"/>
</dbReference>
<dbReference type="EMBL" id="QGKX02000004">
    <property type="protein sequence ID" value="KAF3599420.1"/>
    <property type="molecule type" value="Genomic_DNA"/>
</dbReference>